<evidence type="ECO:0000256" key="1">
    <source>
        <dbReference type="ARBA" id="ARBA00034736"/>
    </source>
</evidence>
<dbReference type="Proteomes" id="UP001150904">
    <property type="component" value="Unassembled WGS sequence"/>
</dbReference>
<evidence type="ECO:0000256" key="2">
    <source>
        <dbReference type="SAM" id="Coils"/>
    </source>
</evidence>
<feature type="coiled-coil region" evidence="2">
    <location>
        <begin position="502"/>
        <end position="536"/>
    </location>
</feature>
<keyword evidence="5" id="KW-1185">Reference proteome</keyword>
<reference evidence="4" key="1">
    <citation type="submission" date="2022-12" db="EMBL/GenBank/DDBJ databases">
        <authorList>
            <person name="Petersen C."/>
        </authorList>
    </citation>
    <scope>NUCLEOTIDE SEQUENCE</scope>
    <source>
        <strain evidence="4">IBT 15544</strain>
    </source>
</reference>
<evidence type="ECO:0000313" key="4">
    <source>
        <dbReference type="EMBL" id="KAJ5218888.1"/>
    </source>
</evidence>
<dbReference type="SUPFAM" id="SSF48371">
    <property type="entry name" value="ARM repeat"/>
    <property type="match status" value="1"/>
</dbReference>
<organism evidence="4 5">
    <name type="scientific">Penicillium cinerascens</name>
    <dbReference type="NCBI Taxonomy" id="70096"/>
    <lineage>
        <taxon>Eukaryota</taxon>
        <taxon>Fungi</taxon>
        <taxon>Dikarya</taxon>
        <taxon>Ascomycota</taxon>
        <taxon>Pezizomycotina</taxon>
        <taxon>Eurotiomycetes</taxon>
        <taxon>Eurotiomycetidae</taxon>
        <taxon>Eurotiales</taxon>
        <taxon>Aspergillaceae</taxon>
        <taxon>Penicillium</taxon>
    </lineage>
</organism>
<dbReference type="GO" id="GO:0005829">
    <property type="term" value="C:cytosol"/>
    <property type="evidence" value="ECO:0007669"/>
    <property type="project" value="TreeGrafter"/>
</dbReference>
<feature type="region of interest" description="Disordered" evidence="3">
    <location>
        <begin position="219"/>
        <end position="240"/>
    </location>
</feature>
<gene>
    <name evidence="4" type="ORF">N7498_000987</name>
</gene>
<evidence type="ECO:0000313" key="5">
    <source>
        <dbReference type="Proteomes" id="UP001150904"/>
    </source>
</evidence>
<accession>A0A9W9NHT3</accession>
<dbReference type="InterPro" id="IPR016024">
    <property type="entry name" value="ARM-type_fold"/>
</dbReference>
<dbReference type="OrthoDB" id="6417021at2759"/>
<dbReference type="Pfam" id="PF10521">
    <property type="entry name" value="Tti2"/>
    <property type="match status" value="1"/>
</dbReference>
<dbReference type="GO" id="GO:0005634">
    <property type="term" value="C:nucleus"/>
    <property type="evidence" value="ECO:0007669"/>
    <property type="project" value="TreeGrafter"/>
</dbReference>
<dbReference type="InterPro" id="IPR018870">
    <property type="entry name" value="Tti2"/>
</dbReference>
<sequence length="579" mass="63992">MDKLRKEAREALQRDPGNLPTYLPAGFAAAAKNDLHQLWQNVSAHDNSTNLNICESLFTAIEFLTSWDPLLPNDGGPKQLEGNEVEAVSNLFGWASSLALPSSAFAVDYDDNADITDEIKRAQEESRLRSELAIRLILELGKPLPGLRDRSVASSPDVILAVASFTSKQDPWTTEDSLMEAEMHLNVTCQYKPWPIIERVLREKIRPLFSKTKNPAITSEGRKNFHPVPPTRFDGSSLDDSTRPWKNTDIYAATVLSWIISKYNPTDKAELEAHFPLLVPAILAMIDDSSLHFKTKGLNLLIQILKVIQESGSDILVRTNLASVFRDAITPCLLSLPSITPEESSLKILGAAYPALLALFKTAYQTSKNQPSRNKEEGEYTTSLTKILRSNLISSFHHISSSTPASGATSASFPHPRLSAFLLDWICIFVKELGIHTTKYLQEIVPVLYTTLSNPFGTAHLPLLLSSVSTAKAVILNAHPRIWRWRGEMFAGLTACWLHIAAESKEKTNKSTATELAELKRQLQAAVQLLKHVLQHPAVIEGVPDADQLAAKDDMDKELNELVAADAELKGLLFADLTP</sequence>
<dbReference type="AlphaFoldDB" id="A0A9W9NHT3"/>
<reference evidence="4" key="2">
    <citation type="journal article" date="2023" name="IMA Fungus">
        <title>Comparative genomic study of the Penicillium genus elucidates a diverse pangenome and 15 lateral gene transfer events.</title>
        <authorList>
            <person name="Petersen C."/>
            <person name="Sorensen T."/>
            <person name="Nielsen M.R."/>
            <person name="Sondergaard T.E."/>
            <person name="Sorensen J.L."/>
            <person name="Fitzpatrick D.A."/>
            <person name="Frisvad J.C."/>
            <person name="Nielsen K.L."/>
        </authorList>
    </citation>
    <scope>NUCLEOTIDE SEQUENCE</scope>
    <source>
        <strain evidence="4">IBT 15544</strain>
    </source>
</reference>
<name>A0A9W9NHT3_9EURO</name>
<proteinExistence type="inferred from homology"/>
<dbReference type="PANTHER" id="PTHR32226">
    <property type="entry name" value="TELO2-INTERACTING PROTEIN 2"/>
    <property type="match status" value="1"/>
</dbReference>
<protein>
    <submittedName>
        <fullName evidence="4">Uncharacterized protein</fullName>
    </submittedName>
</protein>
<keyword evidence="2" id="KW-0175">Coiled coil</keyword>
<comment type="caution">
    <text evidence="4">The sequence shown here is derived from an EMBL/GenBank/DDBJ whole genome shotgun (WGS) entry which is preliminary data.</text>
</comment>
<comment type="similarity">
    <text evidence="1">Belongs to the TTI2 family.</text>
</comment>
<dbReference type="EMBL" id="JAPQKR010000004">
    <property type="protein sequence ID" value="KAJ5218888.1"/>
    <property type="molecule type" value="Genomic_DNA"/>
</dbReference>
<dbReference type="RefSeq" id="XP_058313461.1">
    <property type="nucleotide sequence ID" value="XM_058448050.1"/>
</dbReference>
<dbReference type="PANTHER" id="PTHR32226:SF2">
    <property type="entry name" value="TELO2-INTERACTING PROTEIN 2"/>
    <property type="match status" value="1"/>
</dbReference>
<dbReference type="GO" id="GO:0110078">
    <property type="term" value="C:TTT Hsp90 cochaperone complex"/>
    <property type="evidence" value="ECO:0007669"/>
    <property type="project" value="InterPro"/>
</dbReference>
<dbReference type="GeneID" id="83175350"/>
<evidence type="ECO:0000256" key="3">
    <source>
        <dbReference type="SAM" id="MobiDB-lite"/>
    </source>
</evidence>